<dbReference type="InterPro" id="IPR006458">
    <property type="entry name" value="Ovate_C"/>
</dbReference>
<evidence type="ECO:0000313" key="11">
    <source>
        <dbReference type="Proteomes" id="UP001497480"/>
    </source>
</evidence>
<feature type="compositionally biased region" description="Basic and acidic residues" evidence="8">
    <location>
        <begin position="527"/>
        <end position="539"/>
    </location>
</feature>
<keyword evidence="3" id="KW-0547">Nucleotide-binding</keyword>
<dbReference type="GO" id="GO:0045892">
    <property type="term" value="P:negative regulation of DNA-templated transcription"/>
    <property type="evidence" value="ECO:0007669"/>
    <property type="project" value="UniProtKB-ARBA"/>
</dbReference>
<evidence type="ECO:0000256" key="2">
    <source>
        <dbReference type="ARBA" id="ARBA00022491"/>
    </source>
</evidence>
<evidence type="ECO:0000256" key="3">
    <source>
        <dbReference type="ARBA" id="ARBA00022741"/>
    </source>
</evidence>
<dbReference type="GO" id="GO:0005829">
    <property type="term" value="C:cytosol"/>
    <property type="evidence" value="ECO:0007669"/>
    <property type="project" value="TreeGrafter"/>
</dbReference>
<reference evidence="10 11" key="1">
    <citation type="submission" date="2024-03" db="EMBL/GenBank/DDBJ databases">
        <authorList>
            <person name="Martinez-Hernandez J."/>
        </authorList>
    </citation>
    <scope>NUCLEOTIDE SEQUENCE [LARGE SCALE GENOMIC DNA]</scope>
</reference>
<feature type="compositionally biased region" description="Low complexity" evidence="8">
    <location>
        <begin position="496"/>
        <end position="505"/>
    </location>
</feature>
<evidence type="ECO:0000256" key="5">
    <source>
        <dbReference type="ARBA" id="ARBA00023015"/>
    </source>
</evidence>
<protein>
    <recommendedName>
        <fullName evidence="9">OVATE domain-containing protein</fullName>
    </recommendedName>
</protein>
<feature type="domain" description="OVATE" evidence="9">
    <location>
        <begin position="209"/>
        <end position="272"/>
    </location>
</feature>
<feature type="region of interest" description="Disordered" evidence="8">
    <location>
        <begin position="113"/>
        <end position="141"/>
    </location>
</feature>
<keyword evidence="11" id="KW-1185">Reference proteome</keyword>
<evidence type="ECO:0000256" key="1">
    <source>
        <dbReference type="ARBA" id="ARBA00004123"/>
    </source>
</evidence>
<dbReference type="NCBIfam" id="TIGR01568">
    <property type="entry name" value="A_thal_3678"/>
    <property type="match status" value="1"/>
</dbReference>
<evidence type="ECO:0000256" key="7">
    <source>
        <dbReference type="ARBA" id="ARBA00023242"/>
    </source>
</evidence>
<dbReference type="SUPFAM" id="SSF100934">
    <property type="entry name" value="Heat shock protein 70kD (HSP70), C-terminal subdomain"/>
    <property type="match status" value="1"/>
</dbReference>
<evidence type="ECO:0000256" key="4">
    <source>
        <dbReference type="ARBA" id="ARBA00022840"/>
    </source>
</evidence>
<keyword evidence="7" id="KW-0539">Nucleus</keyword>
<dbReference type="FunFam" id="1.20.1270.10:FF:000002">
    <property type="entry name" value="Heat shock 70 kDa protein 4"/>
    <property type="match status" value="1"/>
</dbReference>
<feature type="compositionally biased region" description="Polar residues" evidence="8">
    <location>
        <begin position="514"/>
        <end position="526"/>
    </location>
</feature>
<sequence>MPKKIQKSFQDYFSKIKNHHSQIHIPSKKWILSRIKSHSSHIHIPSKKWMLPSCNHSRTSSLVIDDNALDPSLSRKNVDKKDLEATLADIDRFLIENFKSLYIKDGEEIHDTKRVHDDEEQERHNHGRDSKQRPILLDEPPSNLSDYNRFFMKGDFFNPLIDRNSCDKATSSSTTSTTTTTIFDDSLSSVSHLAKDRDVDQTNPNCVVVLACSSNPYDDFHQSMQEMVEARLRNNEVVDWDFMEQLFFHYMNLNDKKSYKFILNAFVDLVATMRSHWETSETSETSDTESRAHSVSDTESRARSISDTESRAHSVRTYRSGSMETWKKNKDVQKKVNKTNIHVAELVYRAMSHVDGQKGVEKEFERALQDRVMEETKDKKNGVEAYVYGMRNKRNEKYEEFVTAREKEGFVAKLKEVEEWLYEDGEDETEGAYVAKLEELKTQGDPVEECYKEYIERGTVSDQFVSNDPKYENPVLLSGEIRKKAETVDRFSKPIMTKPKPAMAATPPPEGDANGNTDENAGATSSKENEERDRGCGKK</sequence>
<accession>A0AAV1WHR6</accession>
<name>A0AAV1WHR6_LUPLU</name>
<organism evidence="10 11">
    <name type="scientific">Lupinus luteus</name>
    <name type="common">European yellow lupine</name>
    <dbReference type="NCBI Taxonomy" id="3873"/>
    <lineage>
        <taxon>Eukaryota</taxon>
        <taxon>Viridiplantae</taxon>
        <taxon>Streptophyta</taxon>
        <taxon>Embryophyta</taxon>
        <taxon>Tracheophyta</taxon>
        <taxon>Spermatophyta</taxon>
        <taxon>Magnoliopsida</taxon>
        <taxon>eudicotyledons</taxon>
        <taxon>Gunneridae</taxon>
        <taxon>Pentapetalae</taxon>
        <taxon>rosids</taxon>
        <taxon>fabids</taxon>
        <taxon>Fabales</taxon>
        <taxon>Fabaceae</taxon>
        <taxon>Papilionoideae</taxon>
        <taxon>50 kb inversion clade</taxon>
        <taxon>genistoids sensu lato</taxon>
        <taxon>core genistoids</taxon>
        <taxon>Genisteae</taxon>
        <taxon>Lupinus</taxon>
    </lineage>
</organism>
<dbReference type="GO" id="GO:0140662">
    <property type="term" value="F:ATP-dependent protein folding chaperone"/>
    <property type="evidence" value="ECO:0007669"/>
    <property type="project" value="InterPro"/>
</dbReference>
<gene>
    <name evidence="10" type="ORF">LLUT_LOCUS9823</name>
</gene>
<feature type="compositionally biased region" description="Basic and acidic residues" evidence="8">
    <location>
        <begin position="288"/>
        <end position="312"/>
    </location>
</feature>
<dbReference type="PANTHER" id="PTHR45639">
    <property type="entry name" value="HSC70CB, ISOFORM G-RELATED"/>
    <property type="match status" value="1"/>
</dbReference>
<feature type="compositionally biased region" description="Basic and acidic residues" evidence="8">
    <location>
        <begin position="113"/>
        <end position="132"/>
    </location>
</feature>
<evidence type="ECO:0000313" key="10">
    <source>
        <dbReference type="EMBL" id="CAL0308763.1"/>
    </source>
</evidence>
<evidence type="ECO:0000259" key="9">
    <source>
        <dbReference type="PROSITE" id="PS51754"/>
    </source>
</evidence>
<evidence type="ECO:0000256" key="8">
    <source>
        <dbReference type="SAM" id="MobiDB-lite"/>
    </source>
</evidence>
<dbReference type="InterPro" id="IPR029048">
    <property type="entry name" value="HSP70_C_sf"/>
</dbReference>
<comment type="subcellular location">
    <subcellularLocation>
        <location evidence="1">Nucleus</location>
    </subcellularLocation>
</comment>
<feature type="region of interest" description="Disordered" evidence="8">
    <location>
        <begin position="278"/>
        <end position="322"/>
    </location>
</feature>
<dbReference type="PANTHER" id="PTHR45639:SF4">
    <property type="entry name" value="HSC70CB, ISOFORM G"/>
    <property type="match status" value="1"/>
</dbReference>
<dbReference type="GO" id="GO:0005524">
    <property type="term" value="F:ATP binding"/>
    <property type="evidence" value="ECO:0007669"/>
    <property type="project" value="UniProtKB-KW"/>
</dbReference>
<keyword evidence="2" id="KW-0678">Repressor</keyword>
<keyword evidence="4" id="KW-0067">ATP-binding</keyword>
<dbReference type="AlphaFoldDB" id="A0AAV1WHR6"/>
<feature type="region of interest" description="Disordered" evidence="8">
    <location>
        <begin position="487"/>
        <end position="539"/>
    </location>
</feature>
<keyword evidence="6" id="KW-0804">Transcription</keyword>
<evidence type="ECO:0000256" key="6">
    <source>
        <dbReference type="ARBA" id="ARBA00023163"/>
    </source>
</evidence>
<dbReference type="EMBL" id="CAXHTB010000006">
    <property type="protein sequence ID" value="CAL0308763.1"/>
    <property type="molecule type" value="Genomic_DNA"/>
</dbReference>
<dbReference type="InterPro" id="IPR013126">
    <property type="entry name" value="Hsp_70_fam"/>
</dbReference>
<keyword evidence="5" id="KW-0805">Transcription regulation</keyword>
<dbReference type="PROSITE" id="PS51754">
    <property type="entry name" value="OVATE"/>
    <property type="match status" value="1"/>
</dbReference>
<dbReference type="GO" id="GO:0005634">
    <property type="term" value="C:nucleus"/>
    <property type="evidence" value="ECO:0007669"/>
    <property type="project" value="UniProtKB-SubCell"/>
</dbReference>
<comment type="caution">
    <text evidence="10">The sequence shown here is derived from an EMBL/GenBank/DDBJ whole genome shotgun (WGS) entry which is preliminary data.</text>
</comment>
<dbReference type="Gene3D" id="1.20.1270.10">
    <property type="match status" value="1"/>
</dbReference>
<dbReference type="Proteomes" id="UP001497480">
    <property type="component" value="Unassembled WGS sequence"/>
</dbReference>
<proteinExistence type="predicted"/>
<dbReference type="Pfam" id="PF04844">
    <property type="entry name" value="Ovate"/>
    <property type="match status" value="1"/>
</dbReference>